<accession>C7N7K8</accession>
<evidence type="ECO:0000313" key="3">
    <source>
        <dbReference type="Proteomes" id="UP000002026"/>
    </source>
</evidence>
<proteinExistence type="predicted"/>
<dbReference type="eggNOG" id="COG3209">
    <property type="taxonomic scope" value="Bacteria"/>
</dbReference>
<dbReference type="InterPro" id="IPR026834">
    <property type="entry name" value="LHH"/>
</dbReference>
<protein>
    <recommendedName>
        <fullName evidence="1">LHH domain-containing protein</fullName>
    </recommendedName>
</protein>
<reference evidence="2 3" key="1">
    <citation type="journal article" date="2009" name="Stand. Genomic Sci.">
        <title>Complete genome sequence of Slackia heliotrinireducens type strain (RHS 1).</title>
        <authorList>
            <person name="Pukall R."/>
            <person name="Lapidus A."/>
            <person name="Nolan M."/>
            <person name="Copeland A."/>
            <person name="Glavina Del Rio T."/>
            <person name="Lucas S."/>
            <person name="Chen F."/>
            <person name="Tice H."/>
            <person name="Cheng J.F."/>
            <person name="Chertkov O."/>
            <person name="Bruce D."/>
            <person name="Goodwin L."/>
            <person name="Kuske C."/>
            <person name="Brettin T."/>
            <person name="Detter J.C."/>
            <person name="Han C."/>
            <person name="Pitluck S."/>
            <person name="Pati A."/>
            <person name="Mavrommatis K."/>
            <person name="Ivanova N."/>
            <person name="Ovchinnikova G."/>
            <person name="Chen A."/>
            <person name="Palaniappan K."/>
            <person name="Schneider S."/>
            <person name="Rohde M."/>
            <person name="Chain P."/>
            <person name="D'haeseleer P."/>
            <person name="Goker M."/>
            <person name="Bristow J."/>
            <person name="Eisen J.A."/>
            <person name="Markowitz V."/>
            <person name="Kyrpides N.C."/>
            <person name="Klenk H.P."/>
            <person name="Hugenholtz P."/>
        </authorList>
    </citation>
    <scope>NUCLEOTIDE SEQUENCE [LARGE SCALE GENOMIC DNA]</scope>
    <source>
        <strain evidence="3">ATCC 29202 / DSM 20476 / NCTC 11029 / RHS 1</strain>
    </source>
</reference>
<evidence type="ECO:0000313" key="2">
    <source>
        <dbReference type="EMBL" id="ACV22893.1"/>
    </source>
</evidence>
<dbReference type="EMBL" id="CP001684">
    <property type="protein sequence ID" value="ACV22893.1"/>
    <property type="molecule type" value="Genomic_DNA"/>
</dbReference>
<dbReference type="Proteomes" id="UP000002026">
    <property type="component" value="Chromosome"/>
</dbReference>
<dbReference type="KEGG" id="shi:Shel_18770"/>
<dbReference type="AlphaFoldDB" id="C7N7K8"/>
<gene>
    <name evidence="2" type="ordered locus">Shel_18770</name>
</gene>
<dbReference type="STRING" id="471855.Shel_18770"/>
<dbReference type="RefSeq" id="WP_012798995.1">
    <property type="nucleotide sequence ID" value="NC_013165.1"/>
</dbReference>
<name>C7N7K8_SLAHD</name>
<sequence>MGTGEHGGFGYTSGSGKSKTFTRVWYEGTVTVGDEVRDVSRRVYQRNDIDFNYVDPDSGKTNLQLMEGGNAPIGNDGKPVQLHHVLQKESGPMAEVREITHEEYHRILHGLVSDGNSFRHDEDLKKQYENFRRKYWRWRAREYKKGGN</sequence>
<feature type="domain" description="LHH" evidence="1">
    <location>
        <begin position="61"/>
        <end position="142"/>
    </location>
</feature>
<organism evidence="2 3">
    <name type="scientific">Slackia heliotrinireducens (strain ATCC 29202 / DSM 20476 / NCTC 11029 / RHS 1)</name>
    <name type="common">Peptococcus heliotrinreducens</name>
    <dbReference type="NCBI Taxonomy" id="471855"/>
    <lineage>
        <taxon>Bacteria</taxon>
        <taxon>Bacillati</taxon>
        <taxon>Actinomycetota</taxon>
        <taxon>Coriobacteriia</taxon>
        <taxon>Eggerthellales</taxon>
        <taxon>Eggerthellaceae</taxon>
        <taxon>Slackia</taxon>
    </lineage>
</organism>
<dbReference type="HOGENOM" id="CLU_134234_0_0_11"/>
<evidence type="ECO:0000259" key="1">
    <source>
        <dbReference type="Pfam" id="PF14411"/>
    </source>
</evidence>
<keyword evidence="3" id="KW-1185">Reference proteome</keyword>
<dbReference type="Pfam" id="PF14411">
    <property type="entry name" value="LHH"/>
    <property type="match status" value="1"/>
</dbReference>